<feature type="transmembrane region" description="Helical" evidence="1">
    <location>
        <begin position="216"/>
        <end position="236"/>
    </location>
</feature>
<keyword evidence="3" id="KW-1185">Reference proteome</keyword>
<feature type="transmembrane region" description="Helical" evidence="1">
    <location>
        <begin position="180"/>
        <end position="204"/>
    </location>
</feature>
<reference evidence="2 3" key="1">
    <citation type="submission" date="2021-06" db="EMBL/GenBank/DDBJ databases">
        <authorList>
            <person name="Palmer J.M."/>
        </authorList>
    </citation>
    <scope>NUCLEOTIDE SEQUENCE [LARGE SCALE GENOMIC DNA]</scope>
    <source>
        <strain evidence="3">if_2019</strain>
        <tissue evidence="2">Muscle</tissue>
    </source>
</reference>
<sequence>MDYSDVVYLVLWLNIRVCLPITVLVIGLCCMVRLENTPVINYLNLLVSNLVQFGSMIVWVARKDENEIPFSSLAVYYCSVMACLGFRICITLERYFVIVTPQLQCTRQPKSSVLLCFIVWSIGFAAVPFLSAYQHVLPIFVFVIFVLAVLSSPIMVFCLARTLRSLPAATSVSTVEKRRVVGILAFLVFSYTEMILSTDAWSVLVASLCPLPYFKGIIYMFLLNPFLDLILFFFMCKGPVDKLLGFMCCSTCAADEVIEDIQEEE</sequence>
<accession>A0ABV0UX06</accession>
<dbReference type="SUPFAM" id="SSF81321">
    <property type="entry name" value="Family A G protein-coupled receptor-like"/>
    <property type="match status" value="1"/>
</dbReference>
<feature type="transmembrane region" description="Helical" evidence="1">
    <location>
        <begin position="6"/>
        <end position="30"/>
    </location>
</feature>
<keyword evidence="1" id="KW-0472">Membrane</keyword>
<protein>
    <recommendedName>
        <fullName evidence="4">G-protein coupled receptors family 1 profile domain-containing protein</fullName>
    </recommendedName>
</protein>
<dbReference type="Gene3D" id="1.20.1070.10">
    <property type="entry name" value="Rhodopsin 7-helix transmembrane proteins"/>
    <property type="match status" value="1"/>
</dbReference>
<organism evidence="2 3">
    <name type="scientific">Ilyodon furcidens</name>
    <name type="common">goldbreast splitfin</name>
    <dbReference type="NCBI Taxonomy" id="33524"/>
    <lineage>
        <taxon>Eukaryota</taxon>
        <taxon>Metazoa</taxon>
        <taxon>Chordata</taxon>
        <taxon>Craniata</taxon>
        <taxon>Vertebrata</taxon>
        <taxon>Euteleostomi</taxon>
        <taxon>Actinopterygii</taxon>
        <taxon>Neopterygii</taxon>
        <taxon>Teleostei</taxon>
        <taxon>Neoteleostei</taxon>
        <taxon>Acanthomorphata</taxon>
        <taxon>Ovalentaria</taxon>
        <taxon>Atherinomorphae</taxon>
        <taxon>Cyprinodontiformes</taxon>
        <taxon>Goodeidae</taxon>
        <taxon>Ilyodon</taxon>
    </lineage>
</organism>
<evidence type="ECO:0000313" key="2">
    <source>
        <dbReference type="EMBL" id="MEQ2249087.1"/>
    </source>
</evidence>
<feature type="transmembrane region" description="Helical" evidence="1">
    <location>
        <begin position="113"/>
        <end position="133"/>
    </location>
</feature>
<proteinExistence type="predicted"/>
<feature type="transmembrane region" description="Helical" evidence="1">
    <location>
        <begin position="139"/>
        <end position="160"/>
    </location>
</feature>
<name>A0ABV0UX06_9TELE</name>
<keyword evidence="1" id="KW-0812">Transmembrane</keyword>
<gene>
    <name evidence="2" type="ORF">ILYODFUR_025815</name>
</gene>
<evidence type="ECO:0000313" key="3">
    <source>
        <dbReference type="Proteomes" id="UP001482620"/>
    </source>
</evidence>
<dbReference type="Proteomes" id="UP001482620">
    <property type="component" value="Unassembled WGS sequence"/>
</dbReference>
<evidence type="ECO:0000256" key="1">
    <source>
        <dbReference type="SAM" id="Phobius"/>
    </source>
</evidence>
<comment type="caution">
    <text evidence="2">The sequence shown here is derived from an EMBL/GenBank/DDBJ whole genome shotgun (WGS) entry which is preliminary data.</text>
</comment>
<dbReference type="EMBL" id="JAHRIQ010084292">
    <property type="protein sequence ID" value="MEQ2249087.1"/>
    <property type="molecule type" value="Genomic_DNA"/>
</dbReference>
<evidence type="ECO:0008006" key="4">
    <source>
        <dbReference type="Google" id="ProtNLM"/>
    </source>
</evidence>
<feature type="transmembrane region" description="Helical" evidence="1">
    <location>
        <begin position="42"/>
        <end position="61"/>
    </location>
</feature>
<keyword evidence="1" id="KW-1133">Transmembrane helix</keyword>
<feature type="transmembrane region" description="Helical" evidence="1">
    <location>
        <begin position="73"/>
        <end position="92"/>
    </location>
</feature>